<keyword evidence="3" id="KW-1185">Reference proteome</keyword>
<sequence length="202" mass="22487">MLQKIDPAPSVLVNYLKTVNTDVETSVLLPPTIGPSKKTRGSKKSTVEIPSKRSPTKATKVVKPKKQDHSEPPSIVAMKPDEYQQETIVLPSKSGVLKKVKKMAHKPSYSSKKSQSFYPTYKVKTQINLKRVIFQEVQVPVSPGSKKRSVEDMAKHLLKKQKKKLRKANAENTVPSTNPVKTYDASKKVSTVEKIVVTKPLV</sequence>
<gene>
    <name evidence="2" type="ORF">LSALG_LOCUS17217</name>
</gene>
<evidence type="ECO:0000313" key="2">
    <source>
        <dbReference type="EMBL" id="CAI9277283.1"/>
    </source>
</evidence>
<organism evidence="2 3">
    <name type="scientific">Lactuca saligna</name>
    <name type="common">Willowleaf lettuce</name>
    <dbReference type="NCBI Taxonomy" id="75948"/>
    <lineage>
        <taxon>Eukaryota</taxon>
        <taxon>Viridiplantae</taxon>
        <taxon>Streptophyta</taxon>
        <taxon>Embryophyta</taxon>
        <taxon>Tracheophyta</taxon>
        <taxon>Spermatophyta</taxon>
        <taxon>Magnoliopsida</taxon>
        <taxon>eudicotyledons</taxon>
        <taxon>Gunneridae</taxon>
        <taxon>Pentapetalae</taxon>
        <taxon>asterids</taxon>
        <taxon>campanulids</taxon>
        <taxon>Asterales</taxon>
        <taxon>Asteraceae</taxon>
        <taxon>Cichorioideae</taxon>
        <taxon>Cichorieae</taxon>
        <taxon>Lactucinae</taxon>
        <taxon>Lactuca</taxon>
    </lineage>
</organism>
<protein>
    <submittedName>
        <fullName evidence="2">Uncharacterized protein</fullName>
    </submittedName>
</protein>
<feature type="region of interest" description="Disordered" evidence="1">
    <location>
        <begin position="161"/>
        <end position="181"/>
    </location>
</feature>
<dbReference type="Proteomes" id="UP001177003">
    <property type="component" value="Chromosome 3"/>
</dbReference>
<dbReference type="AlphaFoldDB" id="A0AA35YNG3"/>
<dbReference type="EMBL" id="OX465079">
    <property type="protein sequence ID" value="CAI9277283.1"/>
    <property type="molecule type" value="Genomic_DNA"/>
</dbReference>
<reference evidence="2" key="1">
    <citation type="submission" date="2023-04" db="EMBL/GenBank/DDBJ databases">
        <authorList>
            <person name="Vijverberg K."/>
            <person name="Xiong W."/>
            <person name="Schranz E."/>
        </authorList>
    </citation>
    <scope>NUCLEOTIDE SEQUENCE</scope>
</reference>
<evidence type="ECO:0000256" key="1">
    <source>
        <dbReference type="SAM" id="MobiDB-lite"/>
    </source>
</evidence>
<name>A0AA35YNG3_LACSI</name>
<feature type="compositionally biased region" description="Polar residues" evidence="1">
    <location>
        <begin position="170"/>
        <end position="180"/>
    </location>
</feature>
<evidence type="ECO:0000313" key="3">
    <source>
        <dbReference type="Proteomes" id="UP001177003"/>
    </source>
</evidence>
<proteinExistence type="predicted"/>
<accession>A0AA35YNG3</accession>
<feature type="region of interest" description="Disordered" evidence="1">
    <location>
        <begin position="27"/>
        <end position="82"/>
    </location>
</feature>